<organism evidence="1 2">
    <name type="scientific">Pseudomonas oryzihabitans</name>
    <dbReference type="NCBI Taxonomy" id="47885"/>
    <lineage>
        <taxon>Bacteria</taxon>
        <taxon>Pseudomonadati</taxon>
        <taxon>Pseudomonadota</taxon>
        <taxon>Gammaproteobacteria</taxon>
        <taxon>Pseudomonadales</taxon>
        <taxon>Pseudomonadaceae</taxon>
        <taxon>Pseudomonas</taxon>
    </lineage>
</organism>
<protein>
    <submittedName>
        <fullName evidence="1">Uncharacterized protein</fullName>
    </submittedName>
</protein>
<reference evidence="1 2" key="1">
    <citation type="submission" date="2016-01" db="EMBL/GenBank/DDBJ databases">
        <title>Annotation of Pseudomonas oryzihabitans USDA-ARS-USMARC-56511.</title>
        <authorList>
            <person name="Harhay G.P."/>
            <person name="Harhay D.M."/>
            <person name="Smith T.P.L."/>
            <person name="Bono J.L."/>
            <person name="Heaton M.P."/>
            <person name="Clawson M.L."/>
            <person name="Chitko-Mckown C.G."/>
            <person name="Capik S.F."/>
            <person name="DeDonder K.D."/>
            <person name="Apley M.D."/>
            <person name="Lubbers B.V."/>
            <person name="White B.J."/>
            <person name="Larson R.L."/>
        </authorList>
    </citation>
    <scope>NUCLEOTIDE SEQUENCE [LARGE SCALE GENOMIC DNA]</scope>
    <source>
        <strain evidence="1 2">USDA-ARS-USMARC-56511</strain>
    </source>
</reference>
<dbReference type="OrthoDB" id="6356376at2"/>
<evidence type="ECO:0000313" key="1">
    <source>
        <dbReference type="EMBL" id="ALZ86172.1"/>
    </source>
</evidence>
<name>A0A0U4WNN7_9PSED</name>
<dbReference type="AlphaFoldDB" id="A0A0U4WNN7"/>
<dbReference type="Pfam" id="PF20112">
    <property type="entry name" value="DUF6502"/>
    <property type="match status" value="1"/>
</dbReference>
<dbReference type="Proteomes" id="UP000064137">
    <property type="component" value="Chromosome"/>
</dbReference>
<dbReference type="RefSeq" id="WP_059316278.1">
    <property type="nucleotide sequence ID" value="NZ_CP013987.1"/>
</dbReference>
<dbReference type="KEGG" id="por:APT59_18925"/>
<sequence>MLSTKVPLLLRSLIGRLVRIAIASGVTYQAFDRLLRQTYFEVAQDFEPLRDKPNSDSRISVLTGLPRREVRALREAGPERTPCTPSLEWQVLSAWTSRLDLLDAEGNLRPLPRTQRRGGEQSFDALVASVGSDVRARTVLDEWLRKGYARLDEEDRVVLTPRSLLRGTESQEGAGRLLAHFTGDLLAGFERLYLQDRAAPDFTFHVVYGHNLTQDSTLSLYRTAYDESMHLLNRLNRLVVEHEAQDAGKADATQRVTLGFGGYRVEQNRDAGLVQGRED</sequence>
<proteinExistence type="predicted"/>
<dbReference type="EMBL" id="CP013987">
    <property type="protein sequence ID" value="ALZ86172.1"/>
    <property type="molecule type" value="Genomic_DNA"/>
</dbReference>
<dbReference type="InterPro" id="IPR045445">
    <property type="entry name" value="DUF6502"/>
</dbReference>
<accession>A0A0U4WNN7</accession>
<gene>
    <name evidence="1" type="ORF">APT59_18925</name>
</gene>
<evidence type="ECO:0000313" key="2">
    <source>
        <dbReference type="Proteomes" id="UP000064137"/>
    </source>
</evidence>